<dbReference type="Pfam" id="PF13975">
    <property type="entry name" value="gag-asp_proteas"/>
    <property type="match status" value="2"/>
</dbReference>
<dbReference type="Gene3D" id="2.40.70.10">
    <property type="entry name" value="Acid Proteases"/>
    <property type="match status" value="2"/>
</dbReference>
<reference evidence="3 4" key="1">
    <citation type="submission" date="2017-08" db="EMBL/GenBank/DDBJ databases">
        <title>Genomes of Fischerella (Mastigocladus) sp. strains.</title>
        <authorList>
            <person name="Miller S.R."/>
        </authorList>
    </citation>
    <scope>NUCLEOTIDE SEQUENCE [LARGE SCALE GENOMIC DNA]</scope>
    <source>
        <strain evidence="3 4">CCMEE 5323</strain>
    </source>
</reference>
<dbReference type="AlphaFoldDB" id="A0A2N6JWW9"/>
<sequence length="394" mass="42246">MKIKCKANWTRHLLKKSVVIITTTGLLGGLKSTIAQIPANNLGEQLLQQTSQCIKSKLPDTPPSNNLEALQTASMQCVLQVTMLAEDGSIRSDASDRITALVAATGVSLPQPVSQGQAKIPLKLLPNTNVFTLPVQIGGLSKTFLLDTGASASIINSQTATQLNLQGTPIPNDFMKYVVIGNDCSKVQASFHKLPPIAVNAAKVQGLFGIGMSQNSIPVNTSGVLGLDFFTNFDVVINPKKLQLQLLPPSTPVTGAIPLQGKLGNMIAQAKINGQGPFNFLLDTGAETTVISKSLATKLKIDQTKLTKTEVSGFCGTEKAQKIKLSQLNLQQHQATQIDAVILESDNIFKVLGIQGIIGQNFLNRYQQHWRFGKRNPLGYTESGSLVLTPLSNK</sequence>
<keyword evidence="4" id="KW-1185">Reference proteome</keyword>
<dbReference type="RefSeq" id="WP_016869481.1">
    <property type="nucleotide sequence ID" value="NZ_CAWNVR010000704.1"/>
</dbReference>
<dbReference type="GO" id="GO:0004190">
    <property type="term" value="F:aspartic-type endopeptidase activity"/>
    <property type="evidence" value="ECO:0007669"/>
    <property type="project" value="InterPro"/>
</dbReference>
<evidence type="ECO:0000313" key="4">
    <source>
        <dbReference type="Proteomes" id="UP000235036"/>
    </source>
</evidence>
<evidence type="ECO:0000313" key="3">
    <source>
        <dbReference type="EMBL" id="PLZ84731.1"/>
    </source>
</evidence>
<dbReference type="CDD" id="cd05483">
    <property type="entry name" value="retropepsin_like_bacteria"/>
    <property type="match status" value="2"/>
</dbReference>
<dbReference type="Proteomes" id="UP000235036">
    <property type="component" value="Unassembled WGS sequence"/>
</dbReference>
<dbReference type="PROSITE" id="PS50175">
    <property type="entry name" value="ASP_PROT_RETROV"/>
    <property type="match status" value="1"/>
</dbReference>
<dbReference type="PROSITE" id="PS00141">
    <property type="entry name" value="ASP_PROTEASE"/>
    <property type="match status" value="2"/>
</dbReference>
<accession>A0A2N6JWW9</accession>
<dbReference type="InterPro" id="IPR021109">
    <property type="entry name" value="Peptidase_aspartic_dom_sf"/>
</dbReference>
<dbReference type="InterPro" id="IPR001969">
    <property type="entry name" value="Aspartic_peptidase_AS"/>
</dbReference>
<dbReference type="InterPro" id="IPR001995">
    <property type="entry name" value="Peptidase_A2_cat"/>
</dbReference>
<evidence type="ECO:0000259" key="2">
    <source>
        <dbReference type="PROSITE" id="PS50175"/>
    </source>
</evidence>
<evidence type="ECO:0000256" key="1">
    <source>
        <dbReference type="ARBA" id="ARBA00022801"/>
    </source>
</evidence>
<gene>
    <name evidence="3" type="ORF">CEN44_24010</name>
</gene>
<dbReference type="GO" id="GO:0006508">
    <property type="term" value="P:proteolysis"/>
    <property type="evidence" value="ECO:0007669"/>
    <property type="project" value="InterPro"/>
</dbReference>
<organism evidence="3 4">
    <name type="scientific">Fischerella muscicola CCMEE 5323</name>
    <dbReference type="NCBI Taxonomy" id="2019572"/>
    <lineage>
        <taxon>Bacteria</taxon>
        <taxon>Bacillati</taxon>
        <taxon>Cyanobacteriota</taxon>
        <taxon>Cyanophyceae</taxon>
        <taxon>Nostocales</taxon>
        <taxon>Hapalosiphonaceae</taxon>
        <taxon>Fischerella</taxon>
    </lineage>
</organism>
<name>A0A2N6JWW9_FISMU</name>
<dbReference type="EMBL" id="NRQW01000569">
    <property type="protein sequence ID" value="PLZ84731.1"/>
    <property type="molecule type" value="Genomic_DNA"/>
</dbReference>
<keyword evidence="1" id="KW-0378">Hydrolase</keyword>
<dbReference type="SUPFAM" id="SSF50630">
    <property type="entry name" value="Acid proteases"/>
    <property type="match status" value="2"/>
</dbReference>
<dbReference type="InterPro" id="IPR034122">
    <property type="entry name" value="Retropepsin-like_bacterial"/>
</dbReference>
<comment type="caution">
    <text evidence="3">The sequence shown here is derived from an EMBL/GenBank/DDBJ whole genome shotgun (WGS) entry which is preliminary data.</text>
</comment>
<proteinExistence type="predicted"/>
<feature type="domain" description="Peptidase A2" evidence="2">
    <location>
        <begin position="278"/>
        <end position="362"/>
    </location>
</feature>
<protein>
    <recommendedName>
        <fullName evidence="2">Peptidase A2 domain-containing protein</fullName>
    </recommendedName>
</protein>